<protein>
    <submittedName>
        <fullName evidence="3">Prepilin peptidase</fullName>
        <ecNumber evidence="3">3.4.23.43</ecNumber>
    </submittedName>
</protein>
<keyword evidence="1" id="KW-0472">Membrane</keyword>
<keyword evidence="1" id="KW-0812">Transmembrane</keyword>
<feature type="transmembrane region" description="Helical" evidence="1">
    <location>
        <begin position="88"/>
        <end position="118"/>
    </location>
</feature>
<dbReference type="RefSeq" id="WP_269311736.1">
    <property type="nucleotide sequence ID" value="NZ_CP114052.1"/>
</dbReference>
<feature type="transmembrane region" description="Helical" evidence="1">
    <location>
        <begin position="51"/>
        <end position="76"/>
    </location>
</feature>
<evidence type="ECO:0000259" key="2">
    <source>
        <dbReference type="Pfam" id="PF01478"/>
    </source>
</evidence>
<dbReference type="EC" id="3.4.23.43" evidence="3"/>
<dbReference type="Gene3D" id="1.20.120.1220">
    <property type="match status" value="1"/>
</dbReference>
<reference evidence="3" key="1">
    <citation type="submission" date="2022-12" db="EMBL/GenBank/DDBJ databases">
        <title>Peptostreptococcus.</title>
        <authorList>
            <person name="Lee S.H."/>
        </authorList>
    </citation>
    <scope>NUCLEOTIDE SEQUENCE</scope>
    <source>
        <strain evidence="3">CBA3647</strain>
    </source>
</reference>
<dbReference type="GO" id="GO:0004190">
    <property type="term" value="F:aspartic-type endopeptidase activity"/>
    <property type="evidence" value="ECO:0007669"/>
    <property type="project" value="UniProtKB-EC"/>
</dbReference>
<dbReference type="InterPro" id="IPR000045">
    <property type="entry name" value="Prepilin_IV_endopep_pep"/>
</dbReference>
<keyword evidence="1" id="KW-1133">Transmembrane helix</keyword>
<dbReference type="Pfam" id="PF01478">
    <property type="entry name" value="Peptidase_A24"/>
    <property type="match status" value="1"/>
</dbReference>
<evidence type="ECO:0000256" key="1">
    <source>
        <dbReference type="SAM" id="Phobius"/>
    </source>
</evidence>
<dbReference type="Proteomes" id="UP001164187">
    <property type="component" value="Chromosome"/>
</dbReference>
<dbReference type="EMBL" id="CP114052">
    <property type="protein sequence ID" value="WAW15043.1"/>
    <property type="molecule type" value="Genomic_DNA"/>
</dbReference>
<evidence type="ECO:0000313" key="4">
    <source>
        <dbReference type="Proteomes" id="UP001164187"/>
    </source>
</evidence>
<feature type="transmembrane region" description="Helical" evidence="1">
    <location>
        <begin position="20"/>
        <end position="39"/>
    </location>
</feature>
<keyword evidence="4" id="KW-1185">Reference proteome</keyword>
<accession>A0ABY7JNT7</accession>
<organism evidence="3 4">
    <name type="scientific">Peptostreptococcus equinus</name>
    <dbReference type="NCBI Taxonomy" id="3003601"/>
    <lineage>
        <taxon>Bacteria</taxon>
        <taxon>Bacillati</taxon>
        <taxon>Bacillota</taxon>
        <taxon>Clostridia</taxon>
        <taxon>Peptostreptococcales</taxon>
        <taxon>Peptostreptococcaceae</taxon>
        <taxon>Peptostreptococcus</taxon>
    </lineage>
</organism>
<evidence type="ECO:0000313" key="3">
    <source>
        <dbReference type="EMBL" id="WAW15043.1"/>
    </source>
</evidence>
<sequence length="151" mass="17281">MALVPIFIVVSIVDIYYKKIYDIDIMITFIVTLLIYFIYNNFVAYEKNIFFIVIAENIVKGLIGGIILFLVTFSIVKLSKSMGEGDAWFFFALGISVELSYTYTFFISSFLSASIYILLKAILSEKKESIIAFIPFICIAYIINQQIINIK</sequence>
<keyword evidence="3" id="KW-0378">Hydrolase</keyword>
<proteinExistence type="predicted"/>
<gene>
    <name evidence="3" type="ORF">O0R46_00940</name>
</gene>
<feature type="transmembrane region" description="Helical" evidence="1">
    <location>
        <begin position="130"/>
        <end position="148"/>
    </location>
</feature>
<name>A0ABY7JNT7_9FIRM</name>
<feature type="domain" description="Prepilin type IV endopeptidase peptidase" evidence="2">
    <location>
        <begin position="2"/>
        <end position="117"/>
    </location>
</feature>